<name>A0A7X0MLM5_9SPHI</name>
<accession>A0A7X0MLM5</accession>
<proteinExistence type="predicted"/>
<organism evidence="1 2">
    <name type="scientific">Pedobacter cryoconitis</name>
    <dbReference type="NCBI Taxonomy" id="188932"/>
    <lineage>
        <taxon>Bacteria</taxon>
        <taxon>Pseudomonadati</taxon>
        <taxon>Bacteroidota</taxon>
        <taxon>Sphingobacteriia</taxon>
        <taxon>Sphingobacteriales</taxon>
        <taxon>Sphingobacteriaceae</taxon>
        <taxon>Pedobacter</taxon>
    </lineage>
</organism>
<comment type="caution">
    <text evidence="1">The sequence shown here is derived from an EMBL/GenBank/DDBJ whole genome shotgun (WGS) entry which is preliminary data.</text>
</comment>
<reference evidence="1 2" key="1">
    <citation type="submission" date="2020-08" db="EMBL/GenBank/DDBJ databases">
        <title>Genomic Encyclopedia of Type Strains, Phase IV (KMG-V): Genome sequencing to study the core and pangenomes of soil and plant-associated prokaryotes.</title>
        <authorList>
            <person name="Whitman W."/>
        </authorList>
    </citation>
    <scope>NUCLEOTIDE SEQUENCE [LARGE SCALE GENOMIC DNA]</scope>
    <source>
        <strain evidence="1 2">M2T3</strain>
    </source>
</reference>
<dbReference type="Proteomes" id="UP000521017">
    <property type="component" value="Unassembled WGS sequence"/>
</dbReference>
<sequence>MKTSSLMYLLIILAFSSCKVKKQGTPQIAAEDSFLPMQIGNRWTHGTHTYTEIRDTVRINKQLYYKFYSLIGGDATSTKYMRIDENNQLLEAFPDQPGMIYLHAKFDAPLNDVFNTLNDKSTNDYQVKLVEKTADKRTFEFDMVNQSNLKGSTYKISYIKGQGLDDGWDSIRINGKVIK</sequence>
<dbReference type="EMBL" id="JACHCC010000011">
    <property type="protein sequence ID" value="MBB6502010.1"/>
    <property type="molecule type" value="Genomic_DNA"/>
</dbReference>
<dbReference type="PROSITE" id="PS51257">
    <property type="entry name" value="PROKAR_LIPOPROTEIN"/>
    <property type="match status" value="1"/>
</dbReference>
<dbReference type="RefSeq" id="WP_184628270.1">
    <property type="nucleotide sequence ID" value="NZ_JACHCC010000011.1"/>
</dbReference>
<gene>
    <name evidence="1" type="ORF">HDF25_004187</name>
</gene>
<protein>
    <recommendedName>
        <fullName evidence="3">Lipoprotein</fullName>
    </recommendedName>
</protein>
<evidence type="ECO:0008006" key="3">
    <source>
        <dbReference type="Google" id="ProtNLM"/>
    </source>
</evidence>
<evidence type="ECO:0000313" key="2">
    <source>
        <dbReference type="Proteomes" id="UP000521017"/>
    </source>
</evidence>
<dbReference type="AlphaFoldDB" id="A0A7X0MLM5"/>
<evidence type="ECO:0000313" key="1">
    <source>
        <dbReference type="EMBL" id="MBB6502010.1"/>
    </source>
</evidence>